<keyword evidence="1" id="KW-0809">Transit peptide</keyword>
<dbReference type="PANTHER" id="PTHR43757:SF14">
    <property type="entry name" value="GLYCINE CLEAVAGE T-PROTEIN FAMILY"/>
    <property type="match status" value="1"/>
</dbReference>
<dbReference type="PANTHER" id="PTHR43757">
    <property type="entry name" value="AMINOMETHYLTRANSFERASE"/>
    <property type="match status" value="1"/>
</dbReference>
<feature type="domain" description="GCVT N-terminal" evidence="2">
    <location>
        <begin position="45"/>
        <end position="265"/>
    </location>
</feature>
<dbReference type="Proteomes" id="UP000248857">
    <property type="component" value="Unassembled WGS sequence"/>
</dbReference>
<dbReference type="GO" id="GO:0004047">
    <property type="term" value="F:aminomethyltransferase activity"/>
    <property type="evidence" value="ECO:0007669"/>
    <property type="project" value="UniProtKB-EC"/>
</dbReference>
<organism evidence="3 4">
    <name type="scientific">Acaryochloris thomasi RCC1774</name>
    <dbReference type="NCBI Taxonomy" id="1764569"/>
    <lineage>
        <taxon>Bacteria</taxon>
        <taxon>Bacillati</taxon>
        <taxon>Cyanobacteriota</taxon>
        <taxon>Cyanophyceae</taxon>
        <taxon>Acaryochloridales</taxon>
        <taxon>Acaryochloridaceae</taxon>
        <taxon>Acaryochloris</taxon>
        <taxon>Acaryochloris thomasi</taxon>
    </lineage>
</organism>
<comment type="caution">
    <text evidence="3">The sequence shown here is derived from an EMBL/GenBank/DDBJ whole genome shotgun (WGS) entry which is preliminary data.</text>
</comment>
<dbReference type="Pfam" id="PF01571">
    <property type="entry name" value="GCV_T"/>
    <property type="match status" value="1"/>
</dbReference>
<evidence type="ECO:0000256" key="1">
    <source>
        <dbReference type="ARBA" id="ARBA00022946"/>
    </source>
</evidence>
<protein>
    <submittedName>
        <fullName evidence="3">Aminomethyltransferase</fullName>
        <ecNumber evidence="3">2.1.2.10</ecNumber>
    </submittedName>
</protein>
<dbReference type="GO" id="GO:0008168">
    <property type="term" value="F:methyltransferase activity"/>
    <property type="evidence" value="ECO:0007669"/>
    <property type="project" value="UniProtKB-KW"/>
</dbReference>
<keyword evidence="3" id="KW-0808">Transferase</keyword>
<keyword evidence="3" id="KW-0489">Methyltransferase</keyword>
<dbReference type="EC" id="2.1.2.10" evidence="3"/>
<accession>A0A2W1JWK9</accession>
<proteinExistence type="predicted"/>
<dbReference type="GO" id="GO:0032259">
    <property type="term" value="P:methylation"/>
    <property type="evidence" value="ECO:0007669"/>
    <property type="project" value="UniProtKB-KW"/>
</dbReference>
<dbReference type="AlphaFoldDB" id="A0A2W1JWK9"/>
<gene>
    <name evidence="3" type="primary">gcvT_1</name>
    <name evidence="3" type="ORF">C1752_03291</name>
</gene>
<evidence type="ECO:0000313" key="3">
    <source>
        <dbReference type="EMBL" id="PZD72777.1"/>
    </source>
</evidence>
<name>A0A2W1JWK9_9CYAN</name>
<dbReference type="EMBL" id="PQWO01000008">
    <property type="protein sequence ID" value="PZD72777.1"/>
    <property type="molecule type" value="Genomic_DNA"/>
</dbReference>
<dbReference type="Gene3D" id="3.30.1360.120">
    <property type="entry name" value="Probable tRNA modification gtpase trme, domain 1"/>
    <property type="match status" value="1"/>
</dbReference>
<dbReference type="SUPFAM" id="SSF103025">
    <property type="entry name" value="Folate-binding domain"/>
    <property type="match status" value="1"/>
</dbReference>
<dbReference type="InterPro" id="IPR027266">
    <property type="entry name" value="TrmE/GcvT-like"/>
</dbReference>
<evidence type="ECO:0000313" key="4">
    <source>
        <dbReference type="Proteomes" id="UP000248857"/>
    </source>
</evidence>
<evidence type="ECO:0000259" key="2">
    <source>
        <dbReference type="Pfam" id="PF01571"/>
    </source>
</evidence>
<dbReference type="InterPro" id="IPR028896">
    <property type="entry name" value="GcvT/YgfZ/DmdA"/>
</dbReference>
<sequence length="362" mass="39480">MFEALLNRPVNMMLQKLRDSQQTDGAQLEGEPSMVKSFGQDQEAVIAASSGVAICDRTHWGLLELKGADRLSFLHNQSTNDLKALKVGQGCDTVILTSTARTIDLVSAYVTEDSILLLVSPSRREQLLQWFDRYIFFGDKVECCDLTHTLATFSLLGPESQALLEKWGLALPTELHQHQTVTVEDITLRIAVGSGLSTPGYTLLVSYEQAAELWQMCRQAGAVPMGTQAWEQLRVQQGRPSPDAELTEDYNPLEAGLWHAISLDKGCYIGQETIARLNTYNGVKQQLWGIQLEESAEPGASLLLEDRKVGILTSQVQTADGYLGLGYIKTKAGGAGLKVQIGEATGTVVAVPCLTRAIPTSE</sequence>
<reference evidence="3 4" key="1">
    <citation type="journal article" date="2018" name="Sci. Rep.">
        <title>A novel species of the marine cyanobacterium Acaryochloris with a unique pigment content and lifestyle.</title>
        <authorList>
            <person name="Partensky F."/>
            <person name="Six C."/>
            <person name="Ratin M."/>
            <person name="Garczarek L."/>
            <person name="Vaulot D."/>
            <person name="Probert I."/>
            <person name="Calteau A."/>
            <person name="Gourvil P."/>
            <person name="Marie D."/>
            <person name="Grebert T."/>
            <person name="Bouchier C."/>
            <person name="Le Panse S."/>
            <person name="Gachenot M."/>
            <person name="Rodriguez F."/>
            <person name="Garrido J.L."/>
        </authorList>
    </citation>
    <scope>NUCLEOTIDE SEQUENCE [LARGE SCALE GENOMIC DNA]</scope>
    <source>
        <strain evidence="3 4">RCC1774</strain>
    </source>
</reference>
<dbReference type="NCBIfam" id="TIGR03317">
    <property type="entry name" value="ygfZ_signature"/>
    <property type="match status" value="1"/>
</dbReference>
<dbReference type="InterPro" id="IPR017703">
    <property type="entry name" value="YgfZ/GCV_T_CS"/>
</dbReference>
<dbReference type="InterPro" id="IPR006222">
    <property type="entry name" value="GCVT_N"/>
</dbReference>
<keyword evidence="4" id="KW-1185">Reference proteome</keyword>
<dbReference type="PIRSF" id="PIRSF006487">
    <property type="entry name" value="GcvT"/>
    <property type="match status" value="1"/>
</dbReference>